<dbReference type="PROSITE" id="PS51257">
    <property type="entry name" value="PROKAR_LIPOPROTEIN"/>
    <property type="match status" value="1"/>
</dbReference>
<gene>
    <name evidence="1" type="ORF">FVW20_17945</name>
</gene>
<reference evidence="1 2" key="1">
    <citation type="submission" date="2019-08" db="EMBL/GenBank/DDBJ databases">
        <authorList>
            <person name="Luo N."/>
        </authorList>
    </citation>
    <scope>NUCLEOTIDE SEQUENCE [LARGE SCALE GENOMIC DNA]</scope>
    <source>
        <strain evidence="1 2">NCIMB 9442</strain>
    </source>
</reference>
<comment type="caution">
    <text evidence="1">The sequence shown here is derived from an EMBL/GenBank/DDBJ whole genome shotgun (WGS) entry which is preliminary data.</text>
</comment>
<protein>
    <recommendedName>
        <fullName evidence="3">Lipoprotein</fullName>
    </recommendedName>
</protein>
<name>A0ABS0J8N9_9BACT</name>
<dbReference type="RefSeq" id="WP_196610654.1">
    <property type="nucleotide sequence ID" value="NZ_VRYY01000734.1"/>
</dbReference>
<evidence type="ECO:0008006" key="3">
    <source>
        <dbReference type="Google" id="ProtNLM"/>
    </source>
</evidence>
<keyword evidence="2" id="KW-1185">Reference proteome</keyword>
<evidence type="ECO:0000313" key="1">
    <source>
        <dbReference type="EMBL" id="MBG3878828.1"/>
    </source>
</evidence>
<dbReference type="Proteomes" id="UP001194469">
    <property type="component" value="Unassembled WGS sequence"/>
</dbReference>
<organism evidence="1 2">
    <name type="scientific">Nitratidesulfovibrio oxamicus</name>
    <dbReference type="NCBI Taxonomy" id="32016"/>
    <lineage>
        <taxon>Bacteria</taxon>
        <taxon>Pseudomonadati</taxon>
        <taxon>Thermodesulfobacteriota</taxon>
        <taxon>Desulfovibrionia</taxon>
        <taxon>Desulfovibrionales</taxon>
        <taxon>Desulfovibrionaceae</taxon>
        <taxon>Nitratidesulfovibrio</taxon>
    </lineage>
</organism>
<evidence type="ECO:0000313" key="2">
    <source>
        <dbReference type="Proteomes" id="UP001194469"/>
    </source>
</evidence>
<accession>A0ABS0J8N9</accession>
<sequence>MRFAALVAMLMLGGCVARQGDGYYENSRAYEEDKASMEYAMNAGNPVSNLREEGFVPLPGYRNVYVIPESGLMVKCSDNFTLNLSMKRTYRCYYLDRKMRKIPGSDFDVQINPWRGDGGFTPYR</sequence>
<dbReference type="EMBL" id="VRYY01000734">
    <property type="protein sequence ID" value="MBG3878828.1"/>
    <property type="molecule type" value="Genomic_DNA"/>
</dbReference>
<proteinExistence type="predicted"/>